<dbReference type="PANTHER" id="PTHR43671:SF98">
    <property type="entry name" value="SERINE_THREONINE-PROTEIN KINASE NEK11"/>
    <property type="match status" value="1"/>
</dbReference>
<dbReference type="GO" id="GO:0005634">
    <property type="term" value="C:nucleus"/>
    <property type="evidence" value="ECO:0007669"/>
    <property type="project" value="TreeGrafter"/>
</dbReference>
<dbReference type="SMART" id="SM00220">
    <property type="entry name" value="S_TKc"/>
    <property type="match status" value="1"/>
</dbReference>
<evidence type="ECO:0000256" key="3">
    <source>
        <dbReference type="ARBA" id="ARBA00022679"/>
    </source>
</evidence>
<evidence type="ECO:0000259" key="9">
    <source>
        <dbReference type="PROSITE" id="PS50011"/>
    </source>
</evidence>
<reference evidence="10" key="1">
    <citation type="journal article" date="2020" name="Stud. Mycol.">
        <title>101 Dothideomycetes genomes: a test case for predicting lifestyles and emergence of pathogens.</title>
        <authorList>
            <person name="Haridas S."/>
            <person name="Albert R."/>
            <person name="Binder M."/>
            <person name="Bloem J."/>
            <person name="Labutti K."/>
            <person name="Salamov A."/>
            <person name="Andreopoulos B."/>
            <person name="Baker S."/>
            <person name="Barry K."/>
            <person name="Bills G."/>
            <person name="Bluhm B."/>
            <person name="Cannon C."/>
            <person name="Castanera R."/>
            <person name="Culley D."/>
            <person name="Daum C."/>
            <person name="Ezra D."/>
            <person name="Gonzalez J."/>
            <person name="Henrissat B."/>
            <person name="Kuo A."/>
            <person name="Liang C."/>
            <person name="Lipzen A."/>
            <person name="Lutzoni F."/>
            <person name="Magnuson J."/>
            <person name="Mondo S."/>
            <person name="Nolan M."/>
            <person name="Ohm R."/>
            <person name="Pangilinan J."/>
            <person name="Park H.-J."/>
            <person name="Ramirez L."/>
            <person name="Alfaro M."/>
            <person name="Sun H."/>
            <person name="Tritt A."/>
            <person name="Yoshinaga Y."/>
            <person name="Zwiers L.-H."/>
            <person name="Turgeon B."/>
            <person name="Goodwin S."/>
            <person name="Spatafora J."/>
            <person name="Crous P."/>
            <person name="Grigoriev I."/>
        </authorList>
    </citation>
    <scope>NUCLEOTIDE SEQUENCE</scope>
    <source>
        <strain evidence="10">CBS 279.74</strain>
    </source>
</reference>
<dbReference type="InterPro" id="IPR000719">
    <property type="entry name" value="Prot_kinase_dom"/>
</dbReference>
<dbReference type="CDD" id="cd00180">
    <property type="entry name" value="PKc"/>
    <property type="match status" value="1"/>
</dbReference>
<dbReference type="PANTHER" id="PTHR43671">
    <property type="entry name" value="SERINE/THREONINE-PROTEIN KINASE NEK"/>
    <property type="match status" value="1"/>
</dbReference>
<comment type="catalytic activity">
    <reaction evidence="8">
        <text>L-seryl-[protein] + ATP = O-phospho-L-seryl-[protein] + ADP + H(+)</text>
        <dbReference type="Rhea" id="RHEA:17989"/>
        <dbReference type="Rhea" id="RHEA-COMP:9863"/>
        <dbReference type="Rhea" id="RHEA-COMP:11604"/>
        <dbReference type="ChEBI" id="CHEBI:15378"/>
        <dbReference type="ChEBI" id="CHEBI:29999"/>
        <dbReference type="ChEBI" id="CHEBI:30616"/>
        <dbReference type="ChEBI" id="CHEBI:83421"/>
        <dbReference type="ChEBI" id="CHEBI:456216"/>
        <dbReference type="EC" id="2.7.11.1"/>
    </reaction>
</comment>
<keyword evidence="4" id="KW-0547">Nucleotide-binding</keyword>
<dbReference type="InterPro" id="IPR011009">
    <property type="entry name" value="Kinase-like_dom_sf"/>
</dbReference>
<dbReference type="PROSITE" id="PS00108">
    <property type="entry name" value="PROTEIN_KINASE_ST"/>
    <property type="match status" value="1"/>
</dbReference>
<evidence type="ECO:0000313" key="10">
    <source>
        <dbReference type="EMBL" id="KAF2703318.1"/>
    </source>
</evidence>
<evidence type="ECO:0000256" key="5">
    <source>
        <dbReference type="ARBA" id="ARBA00022777"/>
    </source>
</evidence>
<evidence type="ECO:0000256" key="2">
    <source>
        <dbReference type="ARBA" id="ARBA00022527"/>
    </source>
</evidence>
<dbReference type="OrthoDB" id="310217at2759"/>
<accession>A0A6G1JRZ3</accession>
<organism evidence="10 11">
    <name type="scientific">Pleomassaria siparia CBS 279.74</name>
    <dbReference type="NCBI Taxonomy" id="1314801"/>
    <lineage>
        <taxon>Eukaryota</taxon>
        <taxon>Fungi</taxon>
        <taxon>Dikarya</taxon>
        <taxon>Ascomycota</taxon>
        <taxon>Pezizomycotina</taxon>
        <taxon>Dothideomycetes</taxon>
        <taxon>Pleosporomycetidae</taxon>
        <taxon>Pleosporales</taxon>
        <taxon>Pleomassariaceae</taxon>
        <taxon>Pleomassaria</taxon>
    </lineage>
</organism>
<keyword evidence="5 10" id="KW-0418">Kinase</keyword>
<dbReference type="PROSITE" id="PS50011">
    <property type="entry name" value="PROTEIN_KINASE_DOM"/>
    <property type="match status" value="1"/>
</dbReference>
<evidence type="ECO:0000313" key="11">
    <source>
        <dbReference type="Proteomes" id="UP000799428"/>
    </source>
</evidence>
<dbReference type="SUPFAM" id="SSF56112">
    <property type="entry name" value="Protein kinase-like (PK-like)"/>
    <property type="match status" value="1"/>
</dbReference>
<dbReference type="Proteomes" id="UP000799428">
    <property type="component" value="Unassembled WGS sequence"/>
</dbReference>
<keyword evidence="2" id="KW-0723">Serine/threonine-protein kinase</keyword>
<sequence>MTISFVLTGVARGELNIMSHLRGHTNTIRLCDSMIREPFGLASVFTEYCHWGSCSDLIDRHSTQPGGALHIRESWLWQAFKQLAAAINYLHTGGGDSSWAPILHLDLKPSNVLLTPGFAGPNIKVADFGSASCIPRGIIGSQTFMGHYAPPERYFYSQGTFTDVWGVGAVMITLCQLKHRIPRAKSVGWKYSGALADAVKWCLYDHHAMRVDSRNLSRLLNGLCAHVNMNTTEGVPPIPPIC</sequence>
<dbReference type="EC" id="2.7.11.1" evidence="1"/>
<dbReference type="InterPro" id="IPR008271">
    <property type="entry name" value="Ser/Thr_kinase_AS"/>
</dbReference>
<protein>
    <recommendedName>
        <fullName evidence="1">non-specific serine/threonine protein kinase</fullName>
        <ecNumber evidence="1">2.7.11.1</ecNumber>
    </recommendedName>
</protein>
<evidence type="ECO:0000256" key="8">
    <source>
        <dbReference type="ARBA" id="ARBA00048679"/>
    </source>
</evidence>
<dbReference type="AlphaFoldDB" id="A0A6G1JRZ3"/>
<dbReference type="GO" id="GO:0004674">
    <property type="term" value="F:protein serine/threonine kinase activity"/>
    <property type="evidence" value="ECO:0007669"/>
    <property type="project" value="UniProtKB-KW"/>
</dbReference>
<evidence type="ECO:0000256" key="6">
    <source>
        <dbReference type="ARBA" id="ARBA00022840"/>
    </source>
</evidence>
<keyword evidence="11" id="KW-1185">Reference proteome</keyword>
<gene>
    <name evidence="10" type="ORF">K504DRAFT_539057</name>
</gene>
<keyword evidence="3" id="KW-0808">Transferase</keyword>
<feature type="domain" description="Protein kinase" evidence="9">
    <location>
        <begin position="1"/>
        <end position="229"/>
    </location>
</feature>
<dbReference type="Gene3D" id="1.10.510.10">
    <property type="entry name" value="Transferase(Phosphotransferase) domain 1"/>
    <property type="match status" value="1"/>
</dbReference>
<keyword evidence="6" id="KW-0067">ATP-binding</keyword>
<name>A0A6G1JRZ3_9PLEO</name>
<comment type="catalytic activity">
    <reaction evidence="7">
        <text>L-threonyl-[protein] + ATP = O-phospho-L-threonyl-[protein] + ADP + H(+)</text>
        <dbReference type="Rhea" id="RHEA:46608"/>
        <dbReference type="Rhea" id="RHEA-COMP:11060"/>
        <dbReference type="Rhea" id="RHEA-COMP:11605"/>
        <dbReference type="ChEBI" id="CHEBI:15378"/>
        <dbReference type="ChEBI" id="CHEBI:30013"/>
        <dbReference type="ChEBI" id="CHEBI:30616"/>
        <dbReference type="ChEBI" id="CHEBI:61977"/>
        <dbReference type="ChEBI" id="CHEBI:456216"/>
        <dbReference type="EC" id="2.7.11.1"/>
    </reaction>
</comment>
<proteinExistence type="predicted"/>
<dbReference type="Pfam" id="PF00069">
    <property type="entry name" value="Pkinase"/>
    <property type="match status" value="1"/>
</dbReference>
<evidence type="ECO:0000256" key="1">
    <source>
        <dbReference type="ARBA" id="ARBA00012513"/>
    </source>
</evidence>
<dbReference type="InterPro" id="IPR050660">
    <property type="entry name" value="NEK_Ser/Thr_kinase"/>
</dbReference>
<evidence type="ECO:0000256" key="4">
    <source>
        <dbReference type="ARBA" id="ARBA00022741"/>
    </source>
</evidence>
<evidence type="ECO:0000256" key="7">
    <source>
        <dbReference type="ARBA" id="ARBA00047899"/>
    </source>
</evidence>
<dbReference type="EMBL" id="MU005788">
    <property type="protein sequence ID" value="KAF2703318.1"/>
    <property type="molecule type" value="Genomic_DNA"/>
</dbReference>
<dbReference type="GO" id="GO:0005524">
    <property type="term" value="F:ATP binding"/>
    <property type="evidence" value="ECO:0007669"/>
    <property type="project" value="UniProtKB-KW"/>
</dbReference>